<reference evidence="1 2" key="1">
    <citation type="submission" date="2019-06" db="EMBL/GenBank/DDBJ databases">
        <title>Analysis of the biodiversity of Brassica napus bacterial endophytes for the selection of potential efficient biofertilizers for rapeseed crops.</title>
        <authorList>
            <person name="Jimenez-Gomez A."/>
            <person name="Saati-Santamaria Z."/>
            <person name="Menendez E."/>
            <person name="Rivas R."/>
            <person name="Mateos P.F."/>
            <person name="Velazquez E."/>
            <person name="Garcia-Fraile P."/>
        </authorList>
    </citation>
    <scope>NUCLEOTIDE SEQUENCE [LARGE SCALE GENOMIC DNA]</scope>
    <source>
        <strain evidence="1 2">CDVBN10</strain>
    </source>
</reference>
<name>A0A7V8UCD4_9PSED</name>
<dbReference type="RefSeq" id="WP_181288996.1">
    <property type="nucleotide sequence ID" value="NZ_VDLV01000029.1"/>
</dbReference>
<evidence type="ECO:0000313" key="1">
    <source>
        <dbReference type="EMBL" id="MBA1379506.1"/>
    </source>
</evidence>
<accession>A0A7V8UCD4</accession>
<dbReference type="AlphaFoldDB" id="A0A7V8UCD4"/>
<evidence type="ECO:0000313" key="2">
    <source>
        <dbReference type="Proteomes" id="UP000572407"/>
    </source>
</evidence>
<proteinExistence type="predicted"/>
<organism evidence="1 2">
    <name type="scientific">Pseudomonas brassicacearum subsp. neoaurantiaca</name>
    <dbReference type="NCBI Taxonomy" id="494916"/>
    <lineage>
        <taxon>Bacteria</taxon>
        <taxon>Pseudomonadati</taxon>
        <taxon>Pseudomonadota</taxon>
        <taxon>Gammaproteobacteria</taxon>
        <taxon>Pseudomonadales</taxon>
        <taxon>Pseudomonadaceae</taxon>
        <taxon>Pseudomonas</taxon>
    </lineage>
</organism>
<dbReference type="EMBL" id="VDLV01000029">
    <property type="protein sequence ID" value="MBA1379506.1"/>
    <property type="molecule type" value="Genomic_DNA"/>
</dbReference>
<sequence>MSRVFMGYGVVTDRKVSQLKLPPLRDDLLSIGNWRSEMKCYLCELQAQQSEADQGEKFIDCPDCGTYKISNLVLKELTSKKLDYPKMRDELHRQRQFNATSLAEINTETAIWA</sequence>
<dbReference type="Proteomes" id="UP000572407">
    <property type="component" value="Unassembled WGS sequence"/>
</dbReference>
<protein>
    <submittedName>
        <fullName evidence="1">Uncharacterized protein</fullName>
    </submittedName>
</protein>
<comment type="caution">
    <text evidence="1">The sequence shown here is derived from an EMBL/GenBank/DDBJ whole genome shotgun (WGS) entry which is preliminary data.</text>
</comment>
<gene>
    <name evidence="1" type="ORF">FHK92_17105</name>
</gene>